<dbReference type="OrthoDB" id="5794312at2759"/>
<dbReference type="SUPFAM" id="SSF56366">
    <property type="entry name" value="SMAD MH1 domain"/>
    <property type="match status" value="1"/>
</dbReference>
<dbReference type="Gene3D" id="3.90.520.10">
    <property type="entry name" value="SMAD MH1 domain"/>
    <property type="match status" value="1"/>
</dbReference>
<dbReference type="GO" id="GO:0009653">
    <property type="term" value="P:anatomical structure morphogenesis"/>
    <property type="evidence" value="ECO:0007669"/>
    <property type="project" value="TreeGrafter"/>
</dbReference>
<dbReference type="GO" id="GO:0050793">
    <property type="term" value="P:regulation of developmental process"/>
    <property type="evidence" value="ECO:0007669"/>
    <property type="project" value="UniProtKB-ARBA"/>
</dbReference>
<evidence type="ECO:0000256" key="7">
    <source>
        <dbReference type="ARBA" id="ARBA00023242"/>
    </source>
</evidence>
<dbReference type="InterPro" id="IPR013790">
    <property type="entry name" value="Dwarfin"/>
</dbReference>
<protein>
    <recommendedName>
        <fullName evidence="8">Mothers against decapentaplegic homolog</fullName>
        <shortName evidence="8">MAD homolog</shortName>
        <shortName evidence="8">Mothers against DPP homolog</shortName>
    </recommendedName>
    <alternativeName>
        <fullName evidence="8">SMAD family member</fullName>
    </alternativeName>
</protein>
<dbReference type="SMART" id="SM00523">
    <property type="entry name" value="DWA"/>
    <property type="match status" value="1"/>
</dbReference>
<dbReference type="PROSITE" id="PS51075">
    <property type="entry name" value="MH1"/>
    <property type="match status" value="1"/>
</dbReference>
<name>U4TYK4_DENPD</name>
<feature type="compositionally biased region" description="Low complexity" evidence="9">
    <location>
        <begin position="170"/>
        <end position="185"/>
    </location>
</feature>
<dbReference type="Gene3D" id="2.60.200.10">
    <property type="match status" value="1"/>
</dbReference>
<evidence type="ECO:0000256" key="5">
    <source>
        <dbReference type="ARBA" id="ARBA00023015"/>
    </source>
</evidence>
<keyword evidence="6 8" id="KW-0804">Transcription</keyword>
<keyword evidence="2 8" id="KW-0963">Cytoplasm</keyword>
<dbReference type="PROSITE" id="PS51076">
    <property type="entry name" value="MH2"/>
    <property type="match status" value="1"/>
</dbReference>
<dbReference type="PANTHER" id="PTHR13703">
    <property type="entry name" value="SMAD"/>
    <property type="match status" value="1"/>
</dbReference>
<evidence type="ECO:0000313" key="13">
    <source>
        <dbReference type="Proteomes" id="UP000030742"/>
    </source>
</evidence>
<dbReference type="InterPro" id="IPR008984">
    <property type="entry name" value="SMAD_FHA_dom_sf"/>
</dbReference>
<keyword evidence="7 8" id="KW-0539">Nucleus</keyword>
<accession>U4TYK4</accession>
<dbReference type="InterPro" id="IPR036578">
    <property type="entry name" value="SMAD_MH1_sf"/>
</dbReference>
<dbReference type="Pfam" id="PF03165">
    <property type="entry name" value="MH1"/>
    <property type="match status" value="1"/>
</dbReference>
<dbReference type="InterPro" id="IPR003619">
    <property type="entry name" value="MAD_homology1_Dwarfin-type"/>
</dbReference>
<dbReference type="GO" id="GO:0000978">
    <property type="term" value="F:RNA polymerase II cis-regulatory region sequence-specific DNA binding"/>
    <property type="evidence" value="ECO:0007669"/>
    <property type="project" value="TreeGrafter"/>
</dbReference>
<proteinExistence type="inferred from homology"/>
<comment type="similarity">
    <text evidence="1 8">Belongs to the dwarfin/SMAD family.</text>
</comment>
<evidence type="ECO:0000256" key="2">
    <source>
        <dbReference type="ARBA" id="ARBA00022490"/>
    </source>
</evidence>
<dbReference type="InterPro" id="IPR017855">
    <property type="entry name" value="SMAD-like_dom_sf"/>
</dbReference>
<dbReference type="GO" id="GO:0060395">
    <property type="term" value="P:SMAD protein signal transduction"/>
    <property type="evidence" value="ECO:0007669"/>
    <property type="project" value="TreeGrafter"/>
</dbReference>
<dbReference type="EMBL" id="KB631761">
    <property type="protein sequence ID" value="ERL85902.1"/>
    <property type="molecule type" value="Genomic_DNA"/>
</dbReference>
<dbReference type="GO" id="GO:0009791">
    <property type="term" value="P:post-embryonic development"/>
    <property type="evidence" value="ECO:0007669"/>
    <property type="project" value="UniProtKB-ARBA"/>
</dbReference>
<dbReference type="GO" id="GO:0030154">
    <property type="term" value="P:cell differentiation"/>
    <property type="evidence" value="ECO:0007669"/>
    <property type="project" value="TreeGrafter"/>
</dbReference>
<dbReference type="InterPro" id="IPR013019">
    <property type="entry name" value="MAD_homology_MH1"/>
</dbReference>
<organism evidence="12 13">
    <name type="scientific">Dendroctonus ponderosae</name>
    <name type="common">Mountain pine beetle</name>
    <dbReference type="NCBI Taxonomy" id="77166"/>
    <lineage>
        <taxon>Eukaryota</taxon>
        <taxon>Metazoa</taxon>
        <taxon>Ecdysozoa</taxon>
        <taxon>Arthropoda</taxon>
        <taxon>Hexapoda</taxon>
        <taxon>Insecta</taxon>
        <taxon>Pterygota</taxon>
        <taxon>Neoptera</taxon>
        <taxon>Endopterygota</taxon>
        <taxon>Coleoptera</taxon>
        <taxon>Polyphaga</taxon>
        <taxon>Cucujiformia</taxon>
        <taxon>Curculionidae</taxon>
        <taxon>Scolytinae</taxon>
        <taxon>Dendroctonus</taxon>
    </lineage>
</organism>
<evidence type="ECO:0000259" key="10">
    <source>
        <dbReference type="PROSITE" id="PS51075"/>
    </source>
</evidence>
<evidence type="ECO:0000256" key="1">
    <source>
        <dbReference type="ARBA" id="ARBA00005545"/>
    </source>
</evidence>
<evidence type="ECO:0000256" key="8">
    <source>
        <dbReference type="RuleBase" id="RU361195"/>
    </source>
</evidence>
<keyword evidence="3" id="KW-0479">Metal-binding</keyword>
<dbReference type="STRING" id="77166.U4TYK4"/>
<feature type="domain" description="MH2" evidence="11">
    <location>
        <begin position="199"/>
        <end position="393"/>
    </location>
</feature>
<evidence type="ECO:0000256" key="9">
    <source>
        <dbReference type="SAM" id="MobiDB-lite"/>
    </source>
</evidence>
<gene>
    <name evidence="12" type="ORF">D910_03317</name>
</gene>
<dbReference type="SMART" id="SM00524">
    <property type="entry name" value="DWB"/>
    <property type="match status" value="1"/>
</dbReference>
<feature type="region of interest" description="Disordered" evidence="9">
    <location>
        <begin position="130"/>
        <end position="185"/>
    </location>
</feature>
<keyword evidence="5 8" id="KW-0805">Transcription regulation</keyword>
<dbReference type="GO" id="GO:0046872">
    <property type="term" value="F:metal ion binding"/>
    <property type="evidence" value="ECO:0007669"/>
    <property type="project" value="UniProtKB-KW"/>
</dbReference>
<dbReference type="Proteomes" id="UP000030742">
    <property type="component" value="Unassembled WGS sequence"/>
</dbReference>
<dbReference type="GO" id="GO:0000981">
    <property type="term" value="F:DNA-binding transcription factor activity, RNA polymerase II-specific"/>
    <property type="evidence" value="ECO:0007669"/>
    <property type="project" value="TreeGrafter"/>
</dbReference>
<feature type="compositionally biased region" description="Low complexity" evidence="9">
    <location>
        <begin position="130"/>
        <end position="146"/>
    </location>
</feature>
<reference evidence="12 13" key="1">
    <citation type="journal article" date="2013" name="Genome Biol.">
        <title>Draft genome of the mountain pine beetle, Dendroctonus ponderosae Hopkins, a major forest pest.</title>
        <authorList>
            <person name="Keeling C.I."/>
            <person name="Yuen M.M."/>
            <person name="Liao N.Y."/>
            <person name="Docking T.R."/>
            <person name="Chan S.K."/>
            <person name="Taylor G.A."/>
            <person name="Palmquist D.L."/>
            <person name="Jackman S.D."/>
            <person name="Nguyen A."/>
            <person name="Li M."/>
            <person name="Henderson H."/>
            <person name="Janes J.K."/>
            <person name="Zhao Y."/>
            <person name="Pandoh P."/>
            <person name="Moore R."/>
            <person name="Sperling F.A."/>
            <person name="Huber D.P."/>
            <person name="Birol I."/>
            <person name="Jones S.J."/>
            <person name="Bohlmann J."/>
        </authorList>
    </citation>
    <scope>NUCLEOTIDE SEQUENCE</scope>
</reference>
<dbReference type="GO" id="GO:0030509">
    <property type="term" value="P:BMP signaling pathway"/>
    <property type="evidence" value="ECO:0007669"/>
    <property type="project" value="TreeGrafter"/>
</dbReference>
<dbReference type="Pfam" id="PF03166">
    <property type="entry name" value="MH2"/>
    <property type="match status" value="1"/>
</dbReference>
<keyword evidence="4" id="KW-0862">Zinc</keyword>
<dbReference type="AlphaFoldDB" id="U4TYK4"/>
<dbReference type="GO" id="GO:0070411">
    <property type="term" value="F:I-SMAD binding"/>
    <property type="evidence" value="ECO:0007669"/>
    <property type="project" value="TreeGrafter"/>
</dbReference>
<dbReference type="GO" id="GO:0071144">
    <property type="term" value="C:heteromeric SMAD protein complex"/>
    <property type="evidence" value="ECO:0007669"/>
    <property type="project" value="TreeGrafter"/>
</dbReference>
<dbReference type="PANTHER" id="PTHR13703:SF61">
    <property type="entry name" value="PROTEIN MOTHERS AGAINST DPP"/>
    <property type="match status" value="1"/>
</dbReference>
<evidence type="ECO:0000256" key="4">
    <source>
        <dbReference type="ARBA" id="ARBA00022833"/>
    </source>
</evidence>
<evidence type="ECO:0000256" key="3">
    <source>
        <dbReference type="ARBA" id="ARBA00022723"/>
    </source>
</evidence>
<comment type="subcellular location">
    <subcellularLocation>
        <location evidence="8">Cytoplasm</location>
    </subcellularLocation>
    <subcellularLocation>
        <location evidence="8">Nucleus</location>
    </subcellularLocation>
</comment>
<evidence type="ECO:0000259" key="11">
    <source>
        <dbReference type="PROSITE" id="PS51076"/>
    </source>
</evidence>
<sequence length="393" mass="43295">MPTDFQFYVTHLSDYFSMETDEGESSSSGPISTLNSLFSFTSPAVKKLLGWKQGDEEEKWAEKAVDSLVKKLKKRKGAIEELERALSCPGQPSKCVTIPRSLDGRLQLVEPNMPHNVSYSASGFNANHMSPGSPISSVPSPGSVASTNPQSPYANLAETPPPAYTPTDENAAPANNNASPEPALAQDVHPVPYQDQPFWASIAYYELNSRVGEIFHCNSTSVIVDGFTNPSNNSDRFCLGQLSNVNRNSTIENTRRHIGKGVHLYYVNGEVYAECLSDSAIFVQSRNCNHHHNFHPSTVCKIPAGCSLRIFNNAEFAHLLSQCVNHGFEAVYELTKMCTIRMSFVKGWGAEYHRQDVTSTPCWIEIHLNGPLQWLDKVLTQMGAPHNAISSVS</sequence>
<dbReference type="InterPro" id="IPR001132">
    <property type="entry name" value="SMAD_dom_Dwarfin-type"/>
</dbReference>
<dbReference type="GO" id="GO:0051239">
    <property type="term" value="P:regulation of multicellular organismal process"/>
    <property type="evidence" value="ECO:0007669"/>
    <property type="project" value="UniProtKB-ARBA"/>
</dbReference>
<evidence type="ECO:0000256" key="6">
    <source>
        <dbReference type="ARBA" id="ARBA00023163"/>
    </source>
</evidence>
<feature type="domain" description="MH1" evidence="10">
    <location>
        <begin position="43"/>
        <end position="173"/>
    </location>
</feature>
<dbReference type="SUPFAM" id="SSF49879">
    <property type="entry name" value="SMAD/FHA domain"/>
    <property type="match status" value="1"/>
</dbReference>
<dbReference type="FunFam" id="2.60.200.10:FF:000001">
    <property type="entry name" value="Mothers against decapentaplegic homolog"/>
    <property type="match status" value="1"/>
</dbReference>
<dbReference type="GO" id="GO:0005737">
    <property type="term" value="C:cytoplasm"/>
    <property type="evidence" value="ECO:0007669"/>
    <property type="project" value="UniProtKB-SubCell"/>
</dbReference>
<evidence type="ECO:0000313" key="12">
    <source>
        <dbReference type="EMBL" id="ERL85902.1"/>
    </source>
</evidence>